<evidence type="ECO:0000313" key="1">
    <source>
        <dbReference type="EMBL" id="KYC36789.1"/>
    </source>
</evidence>
<name>A0A139WWH0_9CYAN</name>
<accession>A0A139WWH0</accession>
<organism evidence="1 2">
    <name type="scientific">Scytonema hofmannii PCC 7110</name>
    <dbReference type="NCBI Taxonomy" id="128403"/>
    <lineage>
        <taxon>Bacteria</taxon>
        <taxon>Bacillati</taxon>
        <taxon>Cyanobacteriota</taxon>
        <taxon>Cyanophyceae</taxon>
        <taxon>Nostocales</taxon>
        <taxon>Scytonemataceae</taxon>
        <taxon>Scytonema</taxon>
    </lineage>
</organism>
<keyword evidence="2" id="KW-1185">Reference proteome</keyword>
<reference evidence="1 2" key="1">
    <citation type="journal article" date="2013" name="Genome Biol. Evol.">
        <title>Genomes of Stigonematalean cyanobacteria (subsection V) and the evolution of oxygenic photosynthesis from prokaryotes to plastids.</title>
        <authorList>
            <person name="Dagan T."/>
            <person name="Roettger M."/>
            <person name="Stucken K."/>
            <person name="Landan G."/>
            <person name="Koch R."/>
            <person name="Major P."/>
            <person name="Gould S.B."/>
            <person name="Goremykin V.V."/>
            <person name="Rippka R."/>
            <person name="Tandeau de Marsac N."/>
            <person name="Gugger M."/>
            <person name="Lockhart P.J."/>
            <person name="Allen J.F."/>
            <person name="Brune I."/>
            <person name="Maus I."/>
            <person name="Puhler A."/>
            <person name="Martin W.F."/>
        </authorList>
    </citation>
    <scope>NUCLEOTIDE SEQUENCE [LARGE SCALE GENOMIC DNA]</scope>
    <source>
        <strain evidence="1 2">PCC 7110</strain>
    </source>
</reference>
<sequence>MQQFSALIQNLGDRCEEVVRNSGFWALLIQKLIALTAYRLVPKGLPNKKVFKYLLWYGRLARQHLESRQASALGKQASLSTWKAGKPQHLESRRGRPPHKMENYFLEVPNSSLAPSNKS</sequence>
<dbReference type="EMBL" id="ANNX02000047">
    <property type="protein sequence ID" value="KYC36789.1"/>
    <property type="molecule type" value="Genomic_DNA"/>
</dbReference>
<gene>
    <name evidence="1" type="ORF">WA1_44770</name>
</gene>
<evidence type="ECO:0000313" key="2">
    <source>
        <dbReference type="Proteomes" id="UP000076925"/>
    </source>
</evidence>
<comment type="caution">
    <text evidence="1">The sequence shown here is derived from an EMBL/GenBank/DDBJ whole genome shotgun (WGS) entry which is preliminary data.</text>
</comment>
<dbReference type="STRING" id="128403.WA1_44770"/>
<dbReference type="AlphaFoldDB" id="A0A139WWH0"/>
<protein>
    <submittedName>
        <fullName evidence="1">Uncharacterized protein</fullName>
    </submittedName>
</protein>
<dbReference type="Proteomes" id="UP000076925">
    <property type="component" value="Unassembled WGS sequence"/>
</dbReference>
<dbReference type="RefSeq" id="WP_066613266.1">
    <property type="nucleotide sequence ID" value="NZ_KQ976354.1"/>
</dbReference>
<proteinExistence type="predicted"/>